<dbReference type="STRING" id="3476.A0A2P5B259"/>
<proteinExistence type="predicted"/>
<comment type="caution">
    <text evidence="4">The sequence shown here is derived from an EMBL/GenBank/DDBJ whole genome shotgun (WGS) entry which is preliminary data.</text>
</comment>
<dbReference type="GO" id="GO:0098542">
    <property type="term" value="P:defense response to other organism"/>
    <property type="evidence" value="ECO:0007669"/>
    <property type="project" value="InterPro"/>
</dbReference>
<dbReference type="AlphaFoldDB" id="A0A2P5B259"/>
<dbReference type="GO" id="GO:0005886">
    <property type="term" value="C:plasma membrane"/>
    <property type="evidence" value="ECO:0007669"/>
    <property type="project" value="TreeGrafter"/>
</dbReference>
<evidence type="ECO:0000256" key="1">
    <source>
        <dbReference type="ARBA" id="ARBA00004370"/>
    </source>
</evidence>
<keyword evidence="3" id="KW-1133">Transmembrane helix</keyword>
<dbReference type="PANTHER" id="PTHR31415">
    <property type="entry name" value="OS05G0367900 PROTEIN"/>
    <property type="match status" value="1"/>
</dbReference>
<dbReference type="EMBL" id="JXTB01000382">
    <property type="protein sequence ID" value="PON42849.1"/>
    <property type="molecule type" value="Genomic_DNA"/>
</dbReference>
<evidence type="ECO:0000313" key="4">
    <source>
        <dbReference type="EMBL" id="PON42849.1"/>
    </source>
</evidence>
<dbReference type="GO" id="GO:0009506">
    <property type="term" value="C:plasmodesma"/>
    <property type="evidence" value="ECO:0007669"/>
    <property type="project" value="TreeGrafter"/>
</dbReference>
<evidence type="ECO:0000256" key="3">
    <source>
        <dbReference type="SAM" id="Phobius"/>
    </source>
</evidence>
<keyword evidence="5" id="KW-1185">Reference proteome</keyword>
<dbReference type="PANTHER" id="PTHR31415:SF109">
    <property type="entry name" value="NDR1_HIN1-LIKE PROTEIN 10"/>
    <property type="match status" value="1"/>
</dbReference>
<protein>
    <recommendedName>
        <fullName evidence="6">Late embryogenesis abundant protein LEA-2 subgroup domain-containing protein</fullName>
    </recommendedName>
</protein>
<gene>
    <name evidence="4" type="ORF">PanWU01x14_278940</name>
</gene>
<dbReference type="InterPro" id="IPR044839">
    <property type="entry name" value="NDR1-like"/>
</dbReference>
<dbReference type="Proteomes" id="UP000237105">
    <property type="component" value="Unassembled WGS sequence"/>
</dbReference>
<reference evidence="5" key="1">
    <citation type="submission" date="2016-06" db="EMBL/GenBank/DDBJ databases">
        <title>Parallel loss of symbiosis genes in relatives of nitrogen-fixing non-legume Parasponia.</title>
        <authorList>
            <person name="Van Velzen R."/>
            <person name="Holmer R."/>
            <person name="Bu F."/>
            <person name="Rutten L."/>
            <person name="Van Zeijl A."/>
            <person name="Liu W."/>
            <person name="Santuari L."/>
            <person name="Cao Q."/>
            <person name="Sharma T."/>
            <person name="Shen D."/>
            <person name="Roswanjaya Y."/>
            <person name="Wardhani T."/>
            <person name="Kalhor M.S."/>
            <person name="Jansen J."/>
            <person name="Van den Hoogen J."/>
            <person name="Gungor B."/>
            <person name="Hartog M."/>
            <person name="Hontelez J."/>
            <person name="Verver J."/>
            <person name="Yang W.-C."/>
            <person name="Schijlen E."/>
            <person name="Repin R."/>
            <person name="Schilthuizen M."/>
            <person name="Schranz E."/>
            <person name="Heidstra R."/>
            <person name="Miyata K."/>
            <person name="Fedorova E."/>
            <person name="Kohlen W."/>
            <person name="Bisseling T."/>
            <person name="Smit S."/>
            <person name="Geurts R."/>
        </authorList>
    </citation>
    <scope>NUCLEOTIDE SEQUENCE [LARGE SCALE GENOMIC DNA]</scope>
    <source>
        <strain evidence="5">cv. WU1-14</strain>
    </source>
</reference>
<keyword evidence="3" id="KW-0812">Transmembrane</keyword>
<evidence type="ECO:0000313" key="5">
    <source>
        <dbReference type="Proteomes" id="UP000237105"/>
    </source>
</evidence>
<comment type="subcellular location">
    <subcellularLocation>
        <location evidence="1">Membrane</location>
    </subcellularLocation>
</comment>
<feature type="transmembrane region" description="Helical" evidence="3">
    <location>
        <begin position="7"/>
        <end position="28"/>
    </location>
</feature>
<evidence type="ECO:0000256" key="2">
    <source>
        <dbReference type="ARBA" id="ARBA00023136"/>
    </source>
</evidence>
<sequence length="383" mass="43127">MSKWSWCCCIATVVVIYAVIMAFIFIFVHSPLETKELEFTVSDASLAGFSYSTATPNNTLSYSLTLNITIRNPNEKGGLYFDQIQVIANYSQSTFSVVTLTSTPLYLGANNTTVLNSIVLQGRQSVLFEESDLEKYRLETTHGVYSVDVKLALRLRDVRFRNGKVIGSVEPPKIECDDLKVPLRKNNGSSSSSFKATWTVSKELEFTISDASLAEFSFTTPNNELSYNLKLNITVRNPNKKGGLYFDQIQVIANYLQSTFSVVTLTSTPIYLGANNRTVLVSIVLQGRQSVLFEESNLEKYRLETSYGVYSIDVNLALRLRDVRFRHGKVIDSLKPPKIECNNLKVPLRKNNGGNSSFKAKRCMNVYIFTKKLRPYHEYGYSG</sequence>
<accession>A0A2P5B259</accession>
<evidence type="ECO:0008006" key="6">
    <source>
        <dbReference type="Google" id="ProtNLM"/>
    </source>
</evidence>
<organism evidence="4 5">
    <name type="scientific">Parasponia andersonii</name>
    <name type="common">Sponia andersonii</name>
    <dbReference type="NCBI Taxonomy" id="3476"/>
    <lineage>
        <taxon>Eukaryota</taxon>
        <taxon>Viridiplantae</taxon>
        <taxon>Streptophyta</taxon>
        <taxon>Embryophyta</taxon>
        <taxon>Tracheophyta</taxon>
        <taxon>Spermatophyta</taxon>
        <taxon>Magnoliopsida</taxon>
        <taxon>eudicotyledons</taxon>
        <taxon>Gunneridae</taxon>
        <taxon>Pentapetalae</taxon>
        <taxon>rosids</taxon>
        <taxon>fabids</taxon>
        <taxon>Rosales</taxon>
        <taxon>Cannabaceae</taxon>
        <taxon>Parasponia</taxon>
    </lineage>
</organism>
<name>A0A2P5B259_PARAD</name>
<keyword evidence="2 3" id="KW-0472">Membrane</keyword>
<dbReference type="OrthoDB" id="10277878at2759"/>